<dbReference type="InterPro" id="IPR009188">
    <property type="entry name" value="NiFe-hyd_mat_HypX/HoxX"/>
</dbReference>
<dbReference type="CDD" id="cd06558">
    <property type="entry name" value="crotonase-like"/>
    <property type="match status" value="1"/>
</dbReference>
<feature type="domain" description="Formyl transferase C-terminal" evidence="2">
    <location>
        <begin position="167"/>
        <end position="247"/>
    </location>
</feature>
<dbReference type="Gene3D" id="3.40.50.12230">
    <property type="match status" value="1"/>
</dbReference>
<dbReference type="CDD" id="cd08701">
    <property type="entry name" value="FMT_C_HypX"/>
    <property type="match status" value="1"/>
</dbReference>
<evidence type="ECO:0000313" key="4">
    <source>
        <dbReference type="Proteomes" id="UP001501676"/>
    </source>
</evidence>
<dbReference type="SUPFAM" id="SSF50486">
    <property type="entry name" value="FMT C-terminal domain-like"/>
    <property type="match status" value="1"/>
</dbReference>
<dbReference type="InterPro" id="IPR001753">
    <property type="entry name" value="Enoyl-CoA_hydra/iso"/>
</dbReference>
<dbReference type="PANTHER" id="PTHR43388">
    <property type="entry name" value="HYDROGENASE MATURATION FACTOR HOXX"/>
    <property type="match status" value="1"/>
</dbReference>
<comment type="caution">
    <text evidence="3">The sequence shown here is derived from an EMBL/GenBank/DDBJ whole genome shotgun (WGS) entry which is preliminary data.</text>
</comment>
<dbReference type="InterPro" id="IPR036477">
    <property type="entry name" value="Formyl_transf_N_sf"/>
</dbReference>
<evidence type="ECO:0000313" key="3">
    <source>
        <dbReference type="EMBL" id="GAA3387190.1"/>
    </source>
</evidence>
<dbReference type="SUPFAM" id="SSF53328">
    <property type="entry name" value="Formyltransferase"/>
    <property type="match status" value="1"/>
</dbReference>
<protein>
    <submittedName>
        <fullName evidence="3">Enoyl-CoA hydratase-related protein</fullName>
    </submittedName>
</protein>
<sequence>MSSFNGLTQRVWCALREQGHTVAVEFARDEESIADAARRADPQLILCPFLKERVPTEVWQKWTTLIIHPGPVGDRGPSSLDWAISEGKTEWGVTALQAVEEMDAGPVWATRTFPLPADPPTKSSLYNGPIADAAMSCVEEVLAKLDDPDFRPTPPEELAKIQVRPQMRQADRAFSWSEPAEAIVRKIRAADGTPGVRTEIAGVRVWAFDAYVGPRQADPPGTVVACRDGAVLVAAGTGSVWLGHLKKIPDETPRAKNGVKLPAALVLADHLPDGLTSPTAAAPTVEQCGPGRVHYVRRGEIGYVVLDCYNGALATDGCNQALHALRHAIRQDTLAIVLRGGSGPFCNGIDLNRIEAASNPAAEAWANITAINDVCRELITCRNQVTIAAFSGSAGAGGVMLPFGADLVVARDGVVLNPFYEMGLTGSELHTYTLPRRVGPDVARRLLTDALPVNVTTAQRLGLVDEIGPRDPGPFGNWLHEVALRYLDRGLRERTLRRKAEVLDRDLSVRPLDAYEARELGEMAQDMFDDRQGFDAARRAFVHKHAPERTPARLALHRAPGFVRG</sequence>
<organism evidence="3 4">
    <name type="scientific">Cryptosporangium minutisporangium</name>
    <dbReference type="NCBI Taxonomy" id="113569"/>
    <lineage>
        <taxon>Bacteria</taxon>
        <taxon>Bacillati</taxon>
        <taxon>Actinomycetota</taxon>
        <taxon>Actinomycetes</taxon>
        <taxon>Cryptosporangiales</taxon>
        <taxon>Cryptosporangiaceae</taxon>
        <taxon>Cryptosporangium</taxon>
    </lineage>
</organism>
<dbReference type="EMBL" id="BAAAYN010000017">
    <property type="protein sequence ID" value="GAA3387190.1"/>
    <property type="molecule type" value="Genomic_DNA"/>
</dbReference>
<dbReference type="CDD" id="cd08650">
    <property type="entry name" value="FMT_core_HypX_N"/>
    <property type="match status" value="1"/>
</dbReference>
<dbReference type="Pfam" id="PF00551">
    <property type="entry name" value="Formyl_trans_N"/>
    <property type="match status" value="1"/>
</dbReference>
<proteinExistence type="predicted"/>
<evidence type="ECO:0000259" key="1">
    <source>
        <dbReference type="Pfam" id="PF00551"/>
    </source>
</evidence>
<dbReference type="InterPro" id="IPR029045">
    <property type="entry name" value="ClpP/crotonase-like_dom_sf"/>
</dbReference>
<dbReference type="Pfam" id="PF00378">
    <property type="entry name" value="ECH_1"/>
    <property type="match status" value="1"/>
</dbReference>
<dbReference type="Pfam" id="PF02911">
    <property type="entry name" value="Formyl_trans_C"/>
    <property type="match status" value="1"/>
</dbReference>
<accession>A0ABP6SYE3</accession>
<keyword evidence="4" id="KW-1185">Reference proteome</keyword>
<feature type="domain" description="Formyl transferase N-terminal" evidence="1">
    <location>
        <begin position="30"/>
        <end position="125"/>
    </location>
</feature>
<dbReference type="InterPro" id="IPR005793">
    <property type="entry name" value="Formyl_trans_C"/>
</dbReference>
<name>A0ABP6SYE3_9ACTN</name>
<dbReference type="InterPro" id="IPR002376">
    <property type="entry name" value="Formyl_transf_N"/>
</dbReference>
<reference evidence="4" key="1">
    <citation type="journal article" date="2019" name="Int. J. Syst. Evol. Microbiol.">
        <title>The Global Catalogue of Microorganisms (GCM) 10K type strain sequencing project: providing services to taxonomists for standard genome sequencing and annotation.</title>
        <authorList>
            <consortium name="The Broad Institute Genomics Platform"/>
            <consortium name="The Broad Institute Genome Sequencing Center for Infectious Disease"/>
            <person name="Wu L."/>
            <person name="Ma J."/>
        </authorList>
    </citation>
    <scope>NUCLEOTIDE SEQUENCE [LARGE SCALE GENOMIC DNA]</scope>
    <source>
        <strain evidence="4">JCM 9458</strain>
    </source>
</reference>
<dbReference type="SUPFAM" id="SSF52096">
    <property type="entry name" value="ClpP/crotonase"/>
    <property type="match status" value="1"/>
</dbReference>
<dbReference type="Proteomes" id="UP001501676">
    <property type="component" value="Unassembled WGS sequence"/>
</dbReference>
<dbReference type="InterPro" id="IPR047180">
    <property type="entry name" value="HoxX-like"/>
</dbReference>
<dbReference type="PANTHER" id="PTHR43388:SF1">
    <property type="entry name" value="HYDROGENASE MATURATION FACTOR HOXX"/>
    <property type="match status" value="1"/>
</dbReference>
<gene>
    <name evidence="3" type="ORF">GCM10020369_28780</name>
</gene>
<dbReference type="Gene3D" id="3.90.226.10">
    <property type="entry name" value="2-enoyl-CoA Hydratase, Chain A, domain 1"/>
    <property type="match status" value="1"/>
</dbReference>
<dbReference type="PIRSF" id="PIRSF006787">
    <property type="entry name" value="Hydrgn_mat_HoxX"/>
    <property type="match status" value="1"/>
</dbReference>
<evidence type="ECO:0000259" key="2">
    <source>
        <dbReference type="Pfam" id="PF02911"/>
    </source>
</evidence>
<dbReference type="InterPro" id="IPR011034">
    <property type="entry name" value="Formyl_transferase-like_C_sf"/>
</dbReference>